<evidence type="ECO:0000313" key="3">
    <source>
        <dbReference type="Proteomes" id="UP000095649"/>
    </source>
</evidence>
<keyword evidence="1" id="KW-0732">Signal</keyword>
<dbReference type="PROSITE" id="PS51257">
    <property type="entry name" value="PROKAR_LIPOPROTEIN"/>
    <property type="match status" value="1"/>
</dbReference>
<name>A0A173UCY3_9FIRM</name>
<evidence type="ECO:0000313" key="2">
    <source>
        <dbReference type="EMBL" id="CUN12005.1"/>
    </source>
</evidence>
<dbReference type="AlphaFoldDB" id="A0A173UCY3"/>
<feature type="chain" id="PRO_5008012966" description="Lipoprotein" evidence="1">
    <location>
        <begin position="26"/>
        <end position="165"/>
    </location>
</feature>
<evidence type="ECO:0000256" key="1">
    <source>
        <dbReference type="SAM" id="SignalP"/>
    </source>
</evidence>
<dbReference type="OrthoDB" id="10007563at2"/>
<evidence type="ECO:0008006" key="4">
    <source>
        <dbReference type="Google" id="ProtNLM"/>
    </source>
</evidence>
<organism evidence="2 3">
    <name type="scientific">Faecalibacterium prausnitzii</name>
    <dbReference type="NCBI Taxonomy" id="853"/>
    <lineage>
        <taxon>Bacteria</taxon>
        <taxon>Bacillati</taxon>
        <taxon>Bacillota</taxon>
        <taxon>Clostridia</taxon>
        <taxon>Eubacteriales</taxon>
        <taxon>Oscillospiraceae</taxon>
        <taxon>Faecalibacterium</taxon>
    </lineage>
</organism>
<dbReference type="EMBL" id="CYXN01000018">
    <property type="protein sequence ID" value="CUN12005.1"/>
    <property type="molecule type" value="Genomic_DNA"/>
</dbReference>
<sequence>MKNLKKFVALLLAGVMAMVMLTACSGGGAGSNLKEDTDAETKVLGKYSTSTTSVDNNKVLKDKAERFLDEKIHASGGILGYKFVLGCDVEGRKEEYLTVLVAANFSYNDTLLGYILNEISKKVNTDTNVNINQNGALTDIGVVVKGDSKQSYMAIAFKIKNPNHV</sequence>
<dbReference type="RefSeq" id="WP_055186411.1">
    <property type="nucleotide sequence ID" value="NZ_CYXN01000018.1"/>
</dbReference>
<protein>
    <recommendedName>
        <fullName evidence="4">Lipoprotein</fullName>
    </recommendedName>
</protein>
<feature type="signal peptide" evidence="1">
    <location>
        <begin position="1"/>
        <end position="25"/>
    </location>
</feature>
<gene>
    <name evidence="2" type="ORF">ERS852582_02016</name>
</gene>
<proteinExistence type="predicted"/>
<accession>A0A173UCY3</accession>
<dbReference type="Proteomes" id="UP000095649">
    <property type="component" value="Unassembled WGS sequence"/>
</dbReference>
<reference evidence="2 3" key="1">
    <citation type="submission" date="2015-09" db="EMBL/GenBank/DDBJ databases">
        <authorList>
            <consortium name="Pathogen Informatics"/>
        </authorList>
    </citation>
    <scope>NUCLEOTIDE SEQUENCE [LARGE SCALE GENOMIC DNA]</scope>
    <source>
        <strain evidence="2 3">2789STDY5834970</strain>
    </source>
</reference>